<dbReference type="AlphaFoldDB" id="A0AAN1QPG8"/>
<protein>
    <submittedName>
        <fullName evidence="1">Uncharacterized protein</fullName>
    </submittedName>
</protein>
<evidence type="ECO:0000313" key="2">
    <source>
        <dbReference type="Proteomes" id="UP000267249"/>
    </source>
</evidence>
<organism evidence="1 2">
    <name type="scientific">Synechococcus elongatus PCC 11801</name>
    <dbReference type="NCBI Taxonomy" id="2219813"/>
    <lineage>
        <taxon>Bacteria</taxon>
        <taxon>Bacillati</taxon>
        <taxon>Cyanobacteriota</taxon>
        <taxon>Cyanophyceae</taxon>
        <taxon>Synechococcales</taxon>
        <taxon>Synechococcaceae</taxon>
        <taxon>Synechococcus</taxon>
    </lineage>
</organism>
<dbReference type="RefSeq" id="WP_208673364.1">
    <property type="nucleotide sequence ID" value="NZ_CP030139.2"/>
</dbReference>
<dbReference type="EMBL" id="CP030139">
    <property type="protein sequence ID" value="AZB72989.1"/>
    <property type="molecule type" value="Genomic_DNA"/>
</dbReference>
<dbReference type="Proteomes" id="UP000267249">
    <property type="component" value="Chromosome"/>
</dbReference>
<evidence type="ECO:0000313" key="1">
    <source>
        <dbReference type="EMBL" id="AZB72989.1"/>
    </source>
</evidence>
<proteinExistence type="predicted"/>
<gene>
    <name evidence="1" type="ORF">DOP62_09875</name>
</gene>
<accession>A0AAN1QPG8</accession>
<sequence length="181" mass="20176">MTITLNVYGLTQQRSLTTINAFVEEHCDRAAIEDLEDSALMILRPDATDPDREESYDFLPVDSLSQAIAVGLEQPSWAFSLYLPAKDPTIDQVTVSFCRDRQLVLGLALPDTDTAPQQAQAFLREWADRYDCRLGLIAVEALPPFDTQDLARVAQRSLLTLFVGPCRSHDPVNAEWPSVVP</sequence>
<reference evidence="1 2" key="1">
    <citation type="journal article" date="2018" name="Sci. Rep.">
        <title>Genome Features and Biochemical Characteristics of a Robust, Fast Growing and Naturally Transformable Cyanobacterium Synechococcus elongatus PCC 11801 Isolated from India.</title>
        <authorList>
            <person name="Jaiswal D."/>
            <person name="Sengupta A."/>
            <person name="Sohoni S."/>
            <person name="Sengupta S."/>
            <person name="Phadnavis A.G."/>
            <person name="Pakrasi H.B."/>
            <person name="Wangikar P.P."/>
        </authorList>
    </citation>
    <scope>NUCLEOTIDE SEQUENCE [LARGE SCALE GENOMIC DNA]</scope>
    <source>
        <strain evidence="1 2">PCC 11801</strain>
    </source>
</reference>
<name>A0AAN1QPG8_SYNEL</name>